<comment type="caution">
    <text evidence="1">The sequence shown here is derived from an EMBL/GenBank/DDBJ whole genome shotgun (WGS) entry which is preliminary data.</text>
</comment>
<sequence>MDYTKFTATLGMSFVSGSDWRNTDGCADGRLPDFDYDSNTMQSLLLEDSPADRVLVDFEVSYFENSDSQNISLART</sequence>
<dbReference type="AlphaFoldDB" id="A0ABD2QC46"/>
<dbReference type="Proteomes" id="UP001626550">
    <property type="component" value="Unassembled WGS sequence"/>
</dbReference>
<reference evidence="1 2" key="1">
    <citation type="submission" date="2024-11" db="EMBL/GenBank/DDBJ databases">
        <title>Adaptive evolution of stress response genes in parasites aligns with host niche diversity.</title>
        <authorList>
            <person name="Hahn C."/>
            <person name="Resl P."/>
        </authorList>
    </citation>
    <scope>NUCLEOTIDE SEQUENCE [LARGE SCALE GENOMIC DNA]</scope>
    <source>
        <strain evidence="1">EGGRZ-B1_66</strain>
        <tissue evidence="1">Body</tissue>
    </source>
</reference>
<keyword evidence="2" id="KW-1185">Reference proteome</keyword>
<protein>
    <submittedName>
        <fullName evidence="1">Uncharacterized protein</fullName>
    </submittedName>
</protein>
<evidence type="ECO:0000313" key="1">
    <source>
        <dbReference type="EMBL" id="KAL3317103.1"/>
    </source>
</evidence>
<accession>A0ABD2QC46</accession>
<evidence type="ECO:0000313" key="2">
    <source>
        <dbReference type="Proteomes" id="UP001626550"/>
    </source>
</evidence>
<proteinExistence type="predicted"/>
<name>A0ABD2QC46_9PLAT</name>
<organism evidence="1 2">
    <name type="scientific">Cichlidogyrus casuarinus</name>
    <dbReference type="NCBI Taxonomy" id="1844966"/>
    <lineage>
        <taxon>Eukaryota</taxon>
        <taxon>Metazoa</taxon>
        <taxon>Spiralia</taxon>
        <taxon>Lophotrochozoa</taxon>
        <taxon>Platyhelminthes</taxon>
        <taxon>Monogenea</taxon>
        <taxon>Monopisthocotylea</taxon>
        <taxon>Dactylogyridea</taxon>
        <taxon>Ancyrocephalidae</taxon>
        <taxon>Cichlidogyrus</taxon>
    </lineage>
</organism>
<dbReference type="EMBL" id="JBJKFK010000430">
    <property type="protein sequence ID" value="KAL3317103.1"/>
    <property type="molecule type" value="Genomic_DNA"/>
</dbReference>
<gene>
    <name evidence="1" type="ORF">Ciccas_004249</name>
</gene>